<evidence type="ECO:0000313" key="8">
    <source>
        <dbReference type="EMBL" id="MDQ0510857.1"/>
    </source>
</evidence>
<dbReference type="PROSITE" id="PS51900">
    <property type="entry name" value="CB"/>
    <property type="match status" value="1"/>
</dbReference>
<comment type="caution">
    <text evidence="8">The sequence shown here is derived from an EMBL/GenBank/DDBJ whole genome shotgun (WGS) entry which is preliminary data.</text>
</comment>
<evidence type="ECO:0000313" key="9">
    <source>
        <dbReference type="Proteomes" id="UP001235094"/>
    </source>
</evidence>
<evidence type="ECO:0000256" key="2">
    <source>
        <dbReference type="ARBA" id="ARBA00022908"/>
    </source>
</evidence>
<protein>
    <submittedName>
        <fullName evidence="8">Integrase</fullName>
    </submittedName>
</protein>
<proteinExistence type="inferred from homology"/>
<dbReference type="Gene3D" id="1.10.443.10">
    <property type="entry name" value="Intergrase catalytic core"/>
    <property type="match status" value="1"/>
</dbReference>
<dbReference type="Gene3D" id="1.10.150.130">
    <property type="match status" value="1"/>
</dbReference>
<evidence type="ECO:0000256" key="3">
    <source>
        <dbReference type="ARBA" id="ARBA00023125"/>
    </source>
</evidence>
<dbReference type="InterPro" id="IPR025166">
    <property type="entry name" value="Integrase_DNA_bind_dom"/>
</dbReference>
<dbReference type="Pfam" id="PF13356">
    <property type="entry name" value="Arm-DNA-bind_3"/>
    <property type="match status" value="1"/>
</dbReference>
<dbReference type="InterPro" id="IPR010998">
    <property type="entry name" value="Integrase_recombinase_N"/>
</dbReference>
<evidence type="ECO:0000256" key="4">
    <source>
        <dbReference type="ARBA" id="ARBA00023172"/>
    </source>
</evidence>
<dbReference type="CDD" id="cd00801">
    <property type="entry name" value="INT_P4_C"/>
    <property type="match status" value="1"/>
</dbReference>
<dbReference type="InterPro" id="IPR050808">
    <property type="entry name" value="Phage_Integrase"/>
</dbReference>
<dbReference type="EMBL" id="JAUSVR010000004">
    <property type="protein sequence ID" value="MDQ0510857.1"/>
    <property type="molecule type" value="Genomic_DNA"/>
</dbReference>
<feature type="domain" description="Core-binding (CB)" evidence="7">
    <location>
        <begin position="94"/>
        <end position="175"/>
    </location>
</feature>
<dbReference type="Gene3D" id="3.30.160.390">
    <property type="entry name" value="Integrase, DNA-binding domain"/>
    <property type="match status" value="1"/>
</dbReference>
<evidence type="ECO:0000256" key="5">
    <source>
        <dbReference type="PROSITE-ProRule" id="PRU01248"/>
    </source>
</evidence>
<dbReference type="InterPro" id="IPR011010">
    <property type="entry name" value="DNA_brk_join_enz"/>
</dbReference>
<accession>A0ABU0LQ81</accession>
<dbReference type="PROSITE" id="PS51898">
    <property type="entry name" value="TYR_RECOMBINASE"/>
    <property type="match status" value="1"/>
</dbReference>
<feature type="domain" description="Tyr recombinase" evidence="6">
    <location>
        <begin position="199"/>
        <end position="390"/>
    </location>
</feature>
<dbReference type="Pfam" id="PF00589">
    <property type="entry name" value="Phage_integrase"/>
    <property type="match status" value="1"/>
</dbReference>
<dbReference type="Pfam" id="PF22022">
    <property type="entry name" value="Phage_int_M"/>
    <property type="match status" value="1"/>
</dbReference>
<gene>
    <name evidence="8" type="ORF">QOZ99_001745</name>
</gene>
<evidence type="ECO:0000256" key="1">
    <source>
        <dbReference type="ARBA" id="ARBA00008857"/>
    </source>
</evidence>
<dbReference type="PANTHER" id="PTHR30629:SF2">
    <property type="entry name" value="PROPHAGE INTEGRASE INTS-RELATED"/>
    <property type="match status" value="1"/>
</dbReference>
<keyword evidence="3 5" id="KW-0238">DNA-binding</keyword>
<name>A0ABU0LQ81_9HYPH</name>
<dbReference type="RefSeq" id="WP_306889569.1">
    <property type="nucleotide sequence ID" value="NZ_JAUSVR010000004.1"/>
</dbReference>
<sequence length="412" mass="47300">MLTDIEIRRTKPRDRIFKLTDSGGLYLAISPTGGRQWRWKYRHGGKDRALSLGAYPQVGLAEARRERDAARSALKSGKDPNLERKRQIERKLNSTFAHMAREWYESRKSGWVDRHAHDVISSLERDVIPEIGQIDMNEIRPRDVLEALRRVERRGAVETAHRLRQRIEEIFAFAMGMGLAEDNPAIVVRKALKPVRRGRQPAVVTLDEAREVLRAAEAIPGHPTTKLALRLLALTVVRSGTIVTTPWEEVLPVLSSDLPVWRVSAERMKLKSHLKRDDSRDHMVPLSGQAVDVLKVLRVDNHRSPFVFPNVRFHHRHMSENALGYLLNRAGFHQRHVPHGWRATFSTIMNERHPADRPVIEMILAHTPENKVAAAYNRALYLDRRRELLQEWADLLLDGQATLKDIVTGPRR</sequence>
<evidence type="ECO:0000259" key="7">
    <source>
        <dbReference type="PROSITE" id="PS51900"/>
    </source>
</evidence>
<keyword evidence="4" id="KW-0233">DNA recombination</keyword>
<organism evidence="8 9">
    <name type="scientific">Ancylobacter amanitiformis</name>
    <dbReference type="NCBI Taxonomy" id="217069"/>
    <lineage>
        <taxon>Bacteria</taxon>
        <taxon>Pseudomonadati</taxon>
        <taxon>Pseudomonadota</taxon>
        <taxon>Alphaproteobacteria</taxon>
        <taxon>Hyphomicrobiales</taxon>
        <taxon>Xanthobacteraceae</taxon>
        <taxon>Ancylobacter</taxon>
    </lineage>
</organism>
<dbReference type="InterPro" id="IPR044068">
    <property type="entry name" value="CB"/>
</dbReference>
<keyword evidence="9" id="KW-1185">Reference proteome</keyword>
<dbReference type="InterPro" id="IPR002104">
    <property type="entry name" value="Integrase_catalytic"/>
</dbReference>
<dbReference type="PANTHER" id="PTHR30629">
    <property type="entry name" value="PROPHAGE INTEGRASE"/>
    <property type="match status" value="1"/>
</dbReference>
<evidence type="ECO:0000259" key="6">
    <source>
        <dbReference type="PROSITE" id="PS51898"/>
    </source>
</evidence>
<dbReference type="Proteomes" id="UP001235094">
    <property type="component" value="Unassembled WGS sequence"/>
</dbReference>
<comment type="similarity">
    <text evidence="1">Belongs to the 'phage' integrase family.</text>
</comment>
<dbReference type="SUPFAM" id="SSF56349">
    <property type="entry name" value="DNA breaking-rejoining enzymes"/>
    <property type="match status" value="1"/>
</dbReference>
<keyword evidence="2" id="KW-0229">DNA integration</keyword>
<dbReference type="InterPro" id="IPR013762">
    <property type="entry name" value="Integrase-like_cat_sf"/>
</dbReference>
<reference evidence="8 9" key="1">
    <citation type="submission" date="2023-07" db="EMBL/GenBank/DDBJ databases">
        <title>Genomic Encyclopedia of Type Strains, Phase IV (KMG-IV): sequencing the most valuable type-strain genomes for metagenomic binning, comparative biology and taxonomic classification.</title>
        <authorList>
            <person name="Goeker M."/>
        </authorList>
    </citation>
    <scope>NUCLEOTIDE SEQUENCE [LARGE SCALE GENOMIC DNA]</scope>
    <source>
        <strain evidence="8 9">DSM 15561</strain>
    </source>
</reference>
<dbReference type="InterPro" id="IPR053876">
    <property type="entry name" value="Phage_int_M"/>
</dbReference>
<dbReference type="InterPro" id="IPR038488">
    <property type="entry name" value="Integrase_DNA-bd_sf"/>
</dbReference>